<evidence type="ECO:0000313" key="13">
    <source>
        <dbReference type="Proteomes" id="UP000297693"/>
    </source>
</evidence>
<dbReference type="GO" id="GO:0070475">
    <property type="term" value="P:rRNA base methylation"/>
    <property type="evidence" value="ECO:0007669"/>
    <property type="project" value="TreeGrafter"/>
</dbReference>
<dbReference type="InterPro" id="IPR046886">
    <property type="entry name" value="RsmE_MTase_dom"/>
</dbReference>
<dbReference type="PIRSF" id="PIRSF015601">
    <property type="entry name" value="MTase_slr0722"/>
    <property type="match status" value="1"/>
</dbReference>
<dbReference type="PANTHER" id="PTHR30027">
    <property type="entry name" value="RIBOSOMAL RNA SMALL SUBUNIT METHYLTRANSFERASE E"/>
    <property type="match status" value="1"/>
</dbReference>
<comment type="function">
    <text evidence="8 10">Specifically methylates the N3 position of the uracil ring of uridine 1498 (m3U1498) in 16S rRNA. Acts on the fully assembled 30S ribosomal subunit.</text>
</comment>
<dbReference type="OrthoDB" id="9815641at2"/>
<reference evidence="12" key="1">
    <citation type="journal article" date="2019" name="PLoS Negl. Trop. Dis.">
        <title>Revisiting the worldwide diversity of Leptospira species in the environment.</title>
        <authorList>
            <person name="Vincent A.T."/>
            <person name="Schiettekatte O."/>
            <person name="Bourhy P."/>
            <person name="Veyrier F.J."/>
            <person name="Picardeau M."/>
        </authorList>
    </citation>
    <scope>NUCLEOTIDE SEQUENCE [LARGE SCALE GENOMIC DNA]</scope>
    <source>
        <strain evidence="12">201702476</strain>
    </source>
</reference>
<dbReference type="PANTHER" id="PTHR30027:SF3">
    <property type="entry name" value="16S RRNA (URACIL(1498)-N(3))-METHYLTRANSFERASE"/>
    <property type="match status" value="1"/>
</dbReference>
<gene>
    <name evidence="12" type="ORF">EHQ58_18370</name>
</gene>
<keyword evidence="7 10" id="KW-0949">S-adenosyl-L-methionine</keyword>
<evidence type="ECO:0000256" key="9">
    <source>
        <dbReference type="ARBA" id="ARBA00047944"/>
    </source>
</evidence>
<dbReference type="RefSeq" id="WP_135625527.1">
    <property type="nucleotide sequence ID" value="NZ_RQGD01000047.1"/>
</dbReference>
<keyword evidence="13" id="KW-1185">Reference proteome</keyword>
<dbReference type="GO" id="GO:0070042">
    <property type="term" value="F:rRNA (uridine-N3-)-methyltransferase activity"/>
    <property type="evidence" value="ECO:0007669"/>
    <property type="project" value="TreeGrafter"/>
</dbReference>
<evidence type="ECO:0000256" key="10">
    <source>
        <dbReference type="PIRNR" id="PIRNR015601"/>
    </source>
</evidence>
<keyword evidence="4 10" id="KW-0698">rRNA processing</keyword>
<comment type="similarity">
    <text evidence="2 10">Belongs to the RNA methyltransferase RsmE family.</text>
</comment>
<dbReference type="InterPro" id="IPR029026">
    <property type="entry name" value="tRNA_m1G_MTases_N"/>
</dbReference>
<dbReference type="GO" id="GO:0005737">
    <property type="term" value="C:cytoplasm"/>
    <property type="evidence" value="ECO:0007669"/>
    <property type="project" value="UniProtKB-SubCell"/>
</dbReference>
<protein>
    <recommendedName>
        <fullName evidence="10">Ribosomal RNA small subunit methyltransferase E</fullName>
        <ecNumber evidence="10">2.1.1.193</ecNumber>
    </recommendedName>
</protein>
<dbReference type="EC" id="2.1.1.193" evidence="10"/>
<dbReference type="Gene3D" id="3.40.1280.10">
    <property type="match status" value="1"/>
</dbReference>
<dbReference type="CDD" id="cd18084">
    <property type="entry name" value="RsmE-like"/>
    <property type="match status" value="1"/>
</dbReference>
<accession>A0A4R9JWF4</accession>
<dbReference type="SUPFAM" id="SSF75217">
    <property type="entry name" value="alpha/beta knot"/>
    <property type="match status" value="1"/>
</dbReference>
<keyword evidence="6 10" id="KW-0808">Transferase</keyword>
<organism evidence="12 13">
    <name type="scientific">Leptospira ognonensis</name>
    <dbReference type="NCBI Taxonomy" id="2484945"/>
    <lineage>
        <taxon>Bacteria</taxon>
        <taxon>Pseudomonadati</taxon>
        <taxon>Spirochaetota</taxon>
        <taxon>Spirochaetia</taxon>
        <taxon>Leptospirales</taxon>
        <taxon>Leptospiraceae</taxon>
        <taxon>Leptospira</taxon>
    </lineage>
</organism>
<comment type="catalytic activity">
    <reaction evidence="9 10">
        <text>uridine(1498) in 16S rRNA + S-adenosyl-L-methionine = N(3)-methyluridine(1498) in 16S rRNA + S-adenosyl-L-homocysteine + H(+)</text>
        <dbReference type="Rhea" id="RHEA:42920"/>
        <dbReference type="Rhea" id="RHEA-COMP:10283"/>
        <dbReference type="Rhea" id="RHEA-COMP:10284"/>
        <dbReference type="ChEBI" id="CHEBI:15378"/>
        <dbReference type="ChEBI" id="CHEBI:57856"/>
        <dbReference type="ChEBI" id="CHEBI:59789"/>
        <dbReference type="ChEBI" id="CHEBI:65315"/>
        <dbReference type="ChEBI" id="CHEBI:74502"/>
        <dbReference type="EC" id="2.1.1.193"/>
    </reaction>
</comment>
<evidence type="ECO:0000256" key="3">
    <source>
        <dbReference type="ARBA" id="ARBA00022490"/>
    </source>
</evidence>
<dbReference type="InterPro" id="IPR029028">
    <property type="entry name" value="Alpha/beta_knot_MTases"/>
</dbReference>
<dbReference type="InterPro" id="IPR006700">
    <property type="entry name" value="RsmE"/>
</dbReference>
<dbReference type="AlphaFoldDB" id="A0A4R9JWF4"/>
<evidence type="ECO:0000259" key="11">
    <source>
        <dbReference type="Pfam" id="PF04452"/>
    </source>
</evidence>
<evidence type="ECO:0000256" key="4">
    <source>
        <dbReference type="ARBA" id="ARBA00022552"/>
    </source>
</evidence>
<keyword evidence="5 10" id="KW-0489">Methyltransferase</keyword>
<dbReference type="Proteomes" id="UP000297693">
    <property type="component" value="Unassembled WGS sequence"/>
</dbReference>
<comment type="caution">
    <text evidence="12">The sequence shown here is derived from an EMBL/GenBank/DDBJ whole genome shotgun (WGS) entry which is preliminary data.</text>
</comment>
<evidence type="ECO:0000256" key="2">
    <source>
        <dbReference type="ARBA" id="ARBA00005528"/>
    </source>
</evidence>
<evidence type="ECO:0000256" key="1">
    <source>
        <dbReference type="ARBA" id="ARBA00004496"/>
    </source>
</evidence>
<comment type="subcellular location">
    <subcellularLocation>
        <location evidence="1 10">Cytoplasm</location>
    </subcellularLocation>
</comment>
<dbReference type="EMBL" id="RQGD01000047">
    <property type="protein sequence ID" value="TGL55887.1"/>
    <property type="molecule type" value="Genomic_DNA"/>
</dbReference>
<evidence type="ECO:0000313" key="12">
    <source>
        <dbReference type="EMBL" id="TGL55887.1"/>
    </source>
</evidence>
<dbReference type="Pfam" id="PF04452">
    <property type="entry name" value="Methyltrans_RNA"/>
    <property type="match status" value="1"/>
</dbReference>
<feature type="domain" description="Ribosomal RNA small subunit methyltransferase E methyltransferase" evidence="11">
    <location>
        <begin position="76"/>
        <end position="222"/>
    </location>
</feature>
<dbReference type="NCBIfam" id="TIGR00046">
    <property type="entry name" value="RsmE family RNA methyltransferase"/>
    <property type="match status" value="1"/>
</dbReference>
<sequence length="226" mass="25587">MTEGDLILFREGFLPTPSLQFTSEEWAHARARRLDRGDHLVEIRDGLGKSFLYRLSPNKKELFLVEEKFLIQRLKALAIAIALPKGNRLDFFLQKATEIGISKIFFCEFEHSVRKEFNIERAKKIVSEAASQSKQPDLLQMEIVTAMDWLKENKTRVLILDPHADQSFQSTLLAEKIPVIGPEGGFSKSEILKMDGWNLERVRLNGGILRTETAGIVAASLLAYGT</sequence>
<evidence type="ECO:0000256" key="5">
    <source>
        <dbReference type="ARBA" id="ARBA00022603"/>
    </source>
</evidence>
<proteinExistence type="inferred from homology"/>
<evidence type="ECO:0000256" key="8">
    <source>
        <dbReference type="ARBA" id="ARBA00025699"/>
    </source>
</evidence>
<evidence type="ECO:0000256" key="7">
    <source>
        <dbReference type="ARBA" id="ARBA00022691"/>
    </source>
</evidence>
<name>A0A4R9JWF4_9LEPT</name>
<evidence type="ECO:0000256" key="6">
    <source>
        <dbReference type="ARBA" id="ARBA00022679"/>
    </source>
</evidence>
<keyword evidence="3 10" id="KW-0963">Cytoplasm</keyword>